<evidence type="ECO:0000313" key="1">
    <source>
        <dbReference type="EMBL" id="QBP07027.1"/>
    </source>
</evidence>
<proteinExistence type="predicted"/>
<gene>
    <name evidence="1" type="ORF">ETP1_026</name>
</gene>
<dbReference type="EMBL" id="MK574011">
    <property type="protein sequence ID" value="QBP07027.1"/>
    <property type="molecule type" value="Genomic_DNA"/>
</dbReference>
<evidence type="ECO:0000313" key="2">
    <source>
        <dbReference type="Proteomes" id="UP000501729"/>
    </source>
</evidence>
<protein>
    <submittedName>
        <fullName evidence="1">Uncharacterized protein</fullName>
    </submittedName>
</protein>
<reference evidence="1 2" key="1">
    <citation type="submission" date="2019-02" db="EMBL/GenBank/DDBJ databases">
        <title>Genome sequence of multidrug-resistant Edwardsiella tarda isolate infecting lytic phage ETP-1.</title>
        <authorList>
            <person name="Nikapitiya C."/>
            <person name="Senevirathne A."/>
            <person name="De Zoysa M."/>
            <person name="Lee J."/>
        </authorList>
    </citation>
    <scope>NUCLEOTIDE SEQUENCE [LARGE SCALE GENOMIC DNA]</scope>
</reference>
<dbReference type="Proteomes" id="UP000501729">
    <property type="component" value="Segment"/>
</dbReference>
<name>A0A6G5P4D8_9CAUD</name>
<accession>A0A6G5P4D8</accession>
<organism evidence="1 2">
    <name type="scientific">Edwardsiella phage ETP-1</name>
    <dbReference type="NCBI Taxonomy" id="2544920"/>
    <lineage>
        <taxon>Viruses</taxon>
        <taxon>Duplodnaviria</taxon>
        <taxon>Heunggongvirae</taxon>
        <taxon>Uroviricota</taxon>
        <taxon>Caudoviricetes</taxon>
        <taxon>Kafunavirus</taxon>
        <taxon>Kafunavirus KF1</taxon>
    </lineage>
</organism>
<sequence length="108" mass="11866">MKVTHFVDLTPGKAGTYGIAEQPGSSTRGRPGGAREVRVNEPADIMLDAGYDLRWLPQIGVVERKGTRYYRNGKLHAYTGELPAATSTQILSSAYWRELYNDALHASA</sequence>